<evidence type="ECO:0000256" key="3">
    <source>
        <dbReference type="ARBA" id="ARBA00022840"/>
    </source>
</evidence>
<comment type="caution">
    <text evidence="4">The sequence shown here is derived from an EMBL/GenBank/DDBJ whole genome shotgun (WGS) entry which is preliminary data.</text>
</comment>
<dbReference type="InterPro" id="IPR050130">
    <property type="entry name" value="ClpA_ClpB"/>
</dbReference>
<keyword evidence="2" id="KW-0547">Nucleotide-binding</keyword>
<evidence type="ECO:0000313" key="5">
    <source>
        <dbReference type="Proteomes" id="UP001396334"/>
    </source>
</evidence>
<dbReference type="SUPFAM" id="SSF52540">
    <property type="entry name" value="P-loop containing nucleoside triphosphate hydrolases"/>
    <property type="match status" value="1"/>
</dbReference>
<accession>A0ABR2R7N6</accession>
<keyword evidence="5" id="KW-1185">Reference proteome</keyword>
<dbReference type="InterPro" id="IPR027417">
    <property type="entry name" value="P-loop_NTPase"/>
</dbReference>
<dbReference type="EMBL" id="JBBPBN010000025">
    <property type="protein sequence ID" value="KAK9008951.1"/>
    <property type="molecule type" value="Genomic_DNA"/>
</dbReference>
<keyword evidence="1" id="KW-0677">Repeat</keyword>
<organism evidence="4 5">
    <name type="scientific">Hibiscus sabdariffa</name>
    <name type="common">roselle</name>
    <dbReference type="NCBI Taxonomy" id="183260"/>
    <lineage>
        <taxon>Eukaryota</taxon>
        <taxon>Viridiplantae</taxon>
        <taxon>Streptophyta</taxon>
        <taxon>Embryophyta</taxon>
        <taxon>Tracheophyta</taxon>
        <taxon>Spermatophyta</taxon>
        <taxon>Magnoliopsida</taxon>
        <taxon>eudicotyledons</taxon>
        <taxon>Gunneridae</taxon>
        <taxon>Pentapetalae</taxon>
        <taxon>rosids</taxon>
        <taxon>malvids</taxon>
        <taxon>Malvales</taxon>
        <taxon>Malvaceae</taxon>
        <taxon>Malvoideae</taxon>
        <taxon>Hibiscus</taxon>
    </lineage>
</organism>
<proteinExistence type="predicted"/>
<sequence length="232" mass="25431">MGFLQVMAKYLAQSPIVPALLTSRSHGPSKKRSVKMMCSLQTPGLRIRSFSGLHGSNSLDNMVSLGQDFRYKVAISLGRGTRYWHCCKSHKSMEINLKDARVEVEKIIGRGNGFVDVEILFTPRAKHVLELSTRQLGLAQRIASGDVTDTIEGKKVITLHTGLLVAGTKYRGEFEEILKKLMEEIKQSDEIILFIDEGNTLIGAGAAEGAIDAANILKPALARGELQVNLVL</sequence>
<evidence type="ECO:0000313" key="4">
    <source>
        <dbReference type="EMBL" id="KAK9008951.1"/>
    </source>
</evidence>
<evidence type="ECO:0000256" key="2">
    <source>
        <dbReference type="ARBA" id="ARBA00022741"/>
    </source>
</evidence>
<reference evidence="4 5" key="1">
    <citation type="journal article" date="2024" name="G3 (Bethesda)">
        <title>Genome assembly of Hibiscus sabdariffa L. provides insights into metabolisms of medicinal natural products.</title>
        <authorList>
            <person name="Kim T."/>
        </authorList>
    </citation>
    <scope>NUCLEOTIDE SEQUENCE [LARGE SCALE GENOMIC DNA]</scope>
    <source>
        <strain evidence="4">TK-2024</strain>
        <tissue evidence="4">Old leaves</tissue>
    </source>
</reference>
<dbReference type="PROSITE" id="PS00870">
    <property type="entry name" value="CLPAB_1"/>
    <property type="match status" value="1"/>
</dbReference>
<protein>
    <submittedName>
        <fullName evidence="4">Uncharacterized protein</fullName>
    </submittedName>
</protein>
<dbReference type="PANTHER" id="PTHR11638:SF155">
    <property type="entry name" value="CHAPERONE PROTEIN CLPC1, CHLOROPLASTIC-LIKE"/>
    <property type="match status" value="1"/>
</dbReference>
<dbReference type="Gene3D" id="3.40.50.300">
    <property type="entry name" value="P-loop containing nucleotide triphosphate hydrolases"/>
    <property type="match status" value="1"/>
</dbReference>
<name>A0ABR2R7N6_9ROSI</name>
<gene>
    <name evidence="4" type="ORF">V6N11_080427</name>
</gene>
<dbReference type="PANTHER" id="PTHR11638">
    <property type="entry name" value="ATP-DEPENDENT CLP PROTEASE"/>
    <property type="match status" value="1"/>
</dbReference>
<dbReference type="InterPro" id="IPR018368">
    <property type="entry name" value="ClpA/B_CS1"/>
</dbReference>
<keyword evidence="3" id="KW-0067">ATP-binding</keyword>
<dbReference type="Proteomes" id="UP001396334">
    <property type="component" value="Unassembled WGS sequence"/>
</dbReference>
<evidence type="ECO:0000256" key="1">
    <source>
        <dbReference type="ARBA" id="ARBA00022737"/>
    </source>
</evidence>